<accession>A0A1B6DSV6</accession>
<evidence type="ECO:0000313" key="4">
    <source>
        <dbReference type="EMBL" id="JAS28709.1"/>
    </source>
</evidence>
<gene>
    <name evidence="4" type="ORF">g.13014</name>
</gene>
<dbReference type="InterPro" id="IPR006621">
    <property type="entry name" value="Nose-resist-to-fluoxetine_N"/>
</dbReference>
<name>A0A1B6DSV6_9HEMI</name>
<feature type="transmembrane region" description="Helical" evidence="1">
    <location>
        <begin position="533"/>
        <end position="551"/>
    </location>
</feature>
<feature type="transmembrane region" description="Helical" evidence="1">
    <location>
        <begin position="603"/>
        <end position="630"/>
    </location>
</feature>
<organism evidence="4">
    <name type="scientific">Clastoptera arizonana</name>
    <name type="common">Arizona spittle bug</name>
    <dbReference type="NCBI Taxonomy" id="38151"/>
    <lineage>
        <taxon>Eukaryota</taxon>
        <taxon>Metazoa</taxon>
        <taxon>Ecdysozoa</taxon>
        <taxon>Arthropoda</taxon>
        <taxon>Hexapoda</taxon>
        <taxon>Insecta</taxon>
        <taxon>Pterygota</taxon>
        <taxon>Neoptera</taxon>
        <taxon>Paraneoptera</taxon>
        <taxon>Hemiptera</taxon>
        <taxon>Auchenorrhyncha</taxon>
        <taxon>Cercopoidea</taxon>
        <taxon>Clastopteridae</taxon>
        <taxon>Clastoptera</taxon>
    </lineage>
</organism>
<feature type="transmembrane region" description="Helical" evidence="1">
    <location>
        <begin position="571"/>
        <end position="591"/>
    </location>
</feature>
<dbReference type="Pfam" id="PF01757">
    <property type="entry name" value="Acyl_transf_3"/>
    <property type="match status" value="1"/>
</dbReference>
<dbReference type="SMART" id="SM00703">
    <property type="entry name" value="NRF"/>
    <property type="match status" value="1"/>
</dbReference>
<dbReference type="PANTHER" id="PTHR11161:SF4">
    <property type="entry name" value="DROP DEAD"/>
    <property type="match status" value="1"/>
</dbReference>
<evidence type="ECO:0000256" key="1">
    <source>
        <dbReference type="SAM" id="Phobius"/>
    </source>
</evidence>
<feature type="transmembrane region" description="Helical" evidence="1">
    <location>
        <begin position="215"/>
        <end position="240"/>
    </location>
</feature>
<keyword evidence="2" id="KW-0732">Signal</keyword>
<sequence length="685" mass="78756">MFGMFVSSNVFTTLVILWSVSHTSCLISDNNESYVNQQWSVFNYYLPGDEESNECRQHIQYLGQQIRNFELWAVKMYDSSAKLPSGILNGNINQFGDYYQCLSIHDTTSGIKGKYCLANIYIHIEPNPANQKLADIIDRAQSYNAIRSTIDDGVGFMPSFTPMSWGFCIPSSCDSNDLQLILEEMVNSYKPAVTGLDVKISVKKDACDVLQEKIIYSWELIIFLSILCLIISMAALGSFYEKYISNEQPQSLLLRLVLSFSLQKNWNTLIKTDLQEDEISCVHGIRFIFSIIIYFIHRQTFGMFVPFINRTEVVEATTGDFSMLFRAFWNHVDSFILMSGLLSSYYAVKKLQQGHKLNYIGMYIGRYIKFTPLLMVMVYTLKTATFIIRSGPQVNRVARHFANSCSKPWKTWLYVSNFDGVNKMCYPPSHQLLTDMHMYIILPLFVNILWRWQQIGTYFLILTAVVLSILKGATIYFMKYDSVMYFGVSLKMLSESGNQLYLNPLLRLTPYIIGVVLGYHLRIRHRMHQKFSTEMKNLLWALALVAMYYSFLGHKEGARRDYVIDPLGGAIYGSLQPLLWSTALSWIIYACHTQQADFLNKILSWKWFVVFTRISYPFYILQMFVIIWNVIGTHYPIYVDAASLISLNEISVLLILSVLSTLLFLLPLGELAQVLTGSTNKEHAN</sequence>
<evidence type="ECO:0000256" key="2">
    <source>
        <dbReference type="SAM" id="SignalP"/>
    </source>
</evidence>
<keyword evidence="1" id="KW-1133">Transmembrane helix</keyword>
<reference evidence="4" key="1">
    <citation type="submission" date="2015-12" db="EMBL/GenBank/DDBJ databases">
        <title>De novo transcriptome assembly of four potential Pierce s Disease insect vectors from Arizona vineyards.</title>
        <authorList>
            <person name="Tassone E.E."/>
        </authorList>
    </citation>
    <scope>NUCLEOTIDE SEQUENCE</scope>
</reference>
<feature type="transmembrane region" description="Helical" evidence="1">
    <location>
        <begin position="650"/>
        <end position="668"/>
    </location>
</feature>
<dbReference type="InterPro" id="IPR052728">
    <property type="entry name" value="O2_lipid_transport_reg"/>
</dbReference>
<proteinExistence type="predicted"/>
<feature type="domain" description="Nose resistant-to-fluoxetine protein N-terminal" evidence="3">
    <location>
        <begin position="52"/>
        <end position="199"/>
    </location>
</feature>
<protein>
    <recommendedName>
        <fullName evidence="3">Nose resistant-to-fluoxetine protein N-terminal domain-containing protein</fullName>
    </recommendedName>
</protein>
<dbReference type="GO" id="GO:0016747">
    <property type="term" value="F:acyltransferase activity, transferring groups other than amino-acyl groups"/>
    <property type="evidence" value="ECO:0007669"/>
    <property type="project" value="InterPro"/>
</dbReference>
<feature type="transmembrane region" description="Helical" evidence="1">
    <location>
        <begin position="328"/>
        <end position="348"/>
    </location>
</feature>
<feature type="transmembrane region" description="Helical" evidence="1">
    <location>
        <begin position="500"/>
        <end position="521"/>
    </location>
</feature>
<dbReference type="InterPro" id="IPR002656">
    <property type="entry name" value="Acyl_transf_3_dom"/>
</dbReference>
<keyword evidence="1" id="KW-0812">Transmembrane</keyword>
<feature type="transmembrane region" description="Helical" evidence="1">
    <location>
        <begin position="436"/>
        <end position="452"/>
    </location>
</feature>
<feature type="chain" id="PRO_5008581626" description="Nose resistant-to-fluoxetine protein N-terminal domain-containing protein" evidence="2">
    <location>
        <begin position="26"/>
        <end position="685"/>
    </location>
</feature>
<dbReference type="PANTHER" id="PTHR11161">
    <property type="entry name" value="O-ACYLTRANSFERASE"/>
    <property type="match status" value="1"/>
</dbReference>
<feature type="signal peptide" evidence="2">
    <location>
        <begin position="1"/>
        <end position="25"/>
    </location>
</feature>
<dbReference type="EMBL" id="GEDC01008589">
    <property type="protein sequence ID" value="JAS28709.1"/>
    <property type="molecule type" value="Transcribed_RNA"/>
</dbReference>
<feature type="transmembrane region" description="Helical" evidence="1">
    <location>
        <begin position="287"/>
        <end position="308"/>
    </location>
</feature>
<dbReference type="AlphaFoldDB" id="A0A1B6DSV6"/>
<dbReference type="Pfam" id="PF20146">
    <property type="entry name" value="NRF"/>
    <property type="match status" value="1"/>
</dbReference>
<feature type="transmembrane region" description="Helical" evidence="1">
    <location>
        <begin position="459"/>
        <end position="480"/>
    </location>
</feature>
<keyword evidence="1" id="KW-0472">Membrane</keyword>
<evidence type="ECO:0000259" key="3">
    <source>
        <dbReference type="SMART" id="SM00703"/>
    </source>
</evidence>
<feature type="transmembrane region" description="Helical" evidence="1">
    <location>
        <begin position="368"/>
        <end position="388"/>
    </location>
</feature>